<reference evidence="3 4" key="1">
    <citation type="submission" date="2013-05" db="EMBL/GenBank/DDBJ databases">
        <title>Genome assembly of Chondromyces apiculatus DSM 436.</title>
        <authorList>
            <person name="Sharma G."/>
            <person name="Khatri I."/>
            <person name="Kaur C."/>
            <person name="Mayilraj S."/>
            <person name="Subramanian S."/>
        </authorList>
    </citation>
    <scope>NUCLEOTIDE SEQUENCE [LARGE SCALE GENOMIC DNA]</scope>
    <source>
        <strain evidence="3 4">DSM 436</strain>
    </source>
</reference>
<name>A0A017TIG4_9BACT</name>
<comment type="caution">
    <text evidence="3">The sequence shown here is derived from an EMBL/GenBank/DDBJ whole genome shotgun (WGS) entry which is preliminary data.</text>
</comment>
<evidence type="ECO:0000256" key="2">
    <source>
        <dbReference type="SAM" id="Phobius"/>
    </source>
</evidence>
<accession>A0A017TIG4</accession>
<keyword evidence="2" id="KW-0472">Membrane</keyword>
<feature type="transmembrane region" description="Helical" evidence="2">
    <location>
        <begin position="107"/>
        <end position="128"/>
    </location>
</feature>
<keyword evidence="4" id="KW-1185">Reference proteome</keyword>
<evidence type="ECO:0000256" key="1">
    <source>
        <dbReference type="SAM" id="MobiDB-lite"/>
    </source>
</evidence>
<evidence type="ECO:0000313" key="4">
    <source>
        <dbReference type="Proteomes" id="UP000019678"/>
    </source>
</evidence>
<dbReference type="EMBL" id="ASRX01000002">
    <property type="protein sequence ID" value="EYF08635.1"/>
    <property type="molecule type" value="Genomic_DNA"/>
</dbReference>
<feature type="region of interest" description="Disordered" evidence="1">
    <location>
        <begin position="81"/>
        <end position="100"/>
    </location>
</feature>
<gene>
    <name evidence="3" type="ORF">CAP_2495</name>
</gene>
<proteinExistence type="predicted"/>
<organism evidence="3 4">
    <name type="scientific">Chondromyces apiculatus DSM 436</name>
    <dbReference type="NCBI Taxonomy" id="1192034"/>
    <lineage>
        <taxon>Bacteria</taxon>
        <taxon>Pseudomonadati</taxon>
        <taxon>Myxococcota</taxon>
        <taxon>Polyangia</taxon>
        <taxon>Polyangiales</taxon>
        <taxon>Polyangiaceae</taxon>
        <taxon>Chondromyces</taxon>
    </lineage>
</organism>
<protein>
    <submittedName>
        <fullName evidence="3">Large tegument protein</fullName>
    </submittedName>
</protein>
<dbReference type="AlphaFoldDB" id="A0A017TIG4"/>
<keyword evidence="2" id="KW-1133">Transmembrane helix</keyword>
<dbReference type="Proteomes" id="UP000019678">
    <property type="component" value="Unassembled WGS sequence"/>
</dbReference>
<sequence>MAVAPDASSGTLLGVARPGIAPTAPGGARADESHALLGSTGDAVDETVDETVDDGGHELGATLLPRRMQAFRMPKRDAMKRLPPGFFEGKRRAGLPKPPRTKASRQALWLMVAGGVIALGSVLFVVFWPDPPPVTAQPRVDESGRDVLEVRCPSCPDGTSVAVNGGQAKVMNGVAQVALGAPIPIGKNRMKIAIDRPEGGQDETIAISVDVAYRISPDLATLQGEKPVLQVSVEALAGTEVTLDGKPLALSNGRAVAAIDVDKSIVGAADEPRTLARQIAYTVKPPDGPREQGVVSVSVGIVQLRIDAPGPSVVIDKESFVLQGRTAKGAQLRVGNHAIPVNDDGTFSREMNVSSIGATQFQVRAKLEGMAPRIVPIAVRRVERLETAAKEFLAQQPVGWAELLGDASAQVGKPVVLTGEVQETHRKGQAVVLLMTAPTSAACQVASGCSARLLLGVDLKAQRGETVTAYGRGAPPFQPEGGAPVPEVQVEFALRGAAPGR</sequence>
<evidence type="ECO:0000313" key="3">
    <source>
        <dbReference type="EMBL" id="EYF08635.1"/>
    </source>
</evidence>
<keyword evidence="2" id="KW-0812">Transmembrane</keyword>